<evidence type="ECO:0000259" key="1">
    <source>
        <dbReference type="Pfam" id="PF04168"/>
    </source>
</evidence>
<reference evidence="2 3" key="1">
    <citation type="submission" date="2024-09" db="EMBL/GenBank/DDBJ databases">
        <authorList>
            <person name="Sun Q."/>
            <person name="Mori K."/>
        </authorList>
    </citation>
    <scope>NUCLEOTIDE SEQUENCE [LARGE SCALE GENOMIC DNA]</scope>
    <source>
        <strain evidence="2 3">NCAIM B.02610</strain>
    </source>
</reference>
<protein>
    <submittedName>
        <fullName evidence="2">Alpha-E domain-containing protein</fullName>
    </submittedName>
</protein>
<dbReference type="EMBL" id="JBHLUX010000033">
    <property type="protein sequence ID" value="MFC0471382.1"/>
    <property type="molecule type" value="Genomic_DNA"/>
</dbReference>
<feature type="domain" description="DUF403" evidence="1">
    <location>
        <begin position="2"/>
        <end position="315"/>
    </location>
</feature>
<organism evidence="2 3">
    <name type="scientific">Halalkalibacter kiskunsagensis</name>
    <dbReference type="NCBI Taxonomy" id="1548599"/>
    <lineage>
        <taxon>Bacteria</taxon>
        <taxon>Bacillati</taxon>
        <taxon>Bacillota</taxon>
        <taxon>Bacilli</taxon>
        <taxon>Bacillales</taxon>
        <taxon>Bacillaceae</taxon>
        <taxon>Halalkalibacter</taxon>
    </lineage>
</organism>
<dbReference type="PANTHER" id="PTHR34595">
    <property type="entry name" value="BLR5612 PROTEIN"/>
    <property type="match status" value="1"/>
</dbReference>
<proteinExistence type="predicted"/>
<evidence type="ECO:0000313" key="3">
    <source>
        <dbReference type="Proteomes" id="UP001589838"/>
    </source>
</evidence>
<evidence type="ECO:0000313" key="2">
    <source>
        <dbReference type="EMBL" id="MFC0471382.1"/>
    </source>
</evidence>
<dbReference type="PANTHER" id="PTHR34595:SF7">
    <property type="entry name" value="SLL1039 PROTEIN"/>
    <property type="match status" value="1"/>
</dbReference>
<sequence>MMMNRSAELLFWIGRYLERTENHTRLIDVNYHMRHELKGSANNYQVCKWERLITTIGSDYSSKKDDEPMNETTALRLLTFERTNVNSIYSCINQARGNMRALRQLLPDDLWDSMNSFYLWMKEQDIHNVMEQSPHLFYQRIREWLAAINGTTDSVLLRGQEWNFIQVGKFLERAENTIRILQTIYSNLIEDHDFPFDQKHYNRMLILLKSVGGYEAFRKFHADHVTFVEVFEFIMLNSQFPRSVNFALGSLEASLLVIKQDDYQLAALSDQAIDLTGGVKEVLSGLKAKGDGLELLQEMMNSCYQLDRTISENFFQEEFVKA</sequence>
<gene>
    <name evidence="2" type="ORF">ACFFHM_13005</name>
</gene>
<dbReference type="Pfam" id="PF04168">
    <property type="entry name" value="Alpha-E"/>
    <property type="match status" value="1"/>
</dbReference>
<dbReference type="InterPro" id="IPR007296">
    <property type="entry name" value="DUF403"/>
</dbReference>
<dbReference type="InterPro" id="IPR051680">
    <property type="entry name" value="ATP-dep_Glu-Cys_Ligase-2"/>
</dbReference>
<keyword evidence="3" id="KW-1185">Reference proteome</keyword>
<name>A0ABV6KDJ6_9BACI</name>
<accession>A0ABV6KDJ6</accession>
<comment type="caution">
    <text evidence="2">The sequence shown here is derived from an EMBL/GenBank/DDBJ whole genome shotgun (WGS) entry which is preliminary data.</text>
</comment>
<dbReference type="Proteomes" id="UP001589838">
    <property type="component" value="Unassembled WGS sequence"/>
</dbReference>